<keyword evidence="1" id="KW-1133">Transmembrane helix</keyword>
<keyword evidence="1" id="KW-0812">Transmembrane</keyword>
<organism evidence="2 3">
    <name type="scientific">Candidatus Filomicrobium marinum</name>
    <dbReference type="NCBI Taxonomy" id="1608628"/>
    <lineage>
        <taxon>Bacteria</taxon>
        <taxon>Pseudomonadati</taxon>
        <taxon>Pseudomonadota</taxon>
        <taxon>Alphaproteobacteria</taxon>
        <taxon>Hyphomicrobiales</taxon>
        <taxon>Hyphomicrobiaceae</taxon>
        <taxon>Filomicrobium</taxon>
    </lineage>
</organism>
<dbReference type="Pfam" id="PF14235">
    <property type="entry name" value="DUF4337"/>
    <property type="match status" value="1"/>
</dbReference>
<dbReference type="Proteomes" id="UP000033187">
    <property type="component" value="Chromosome 1"/>
</dbReference>
<keyword evidence="1" id="KW-0472">Membrane</keyword>
<evidence type="ECO:0008006" key="4">
    <source>
        <dbReference type="Google" id="ProtNLM"/>
    </source>
</evidence>
<dbReference type="InterPro" id="IPR025570">
    <property type="entry name" value="DUF4337"/>
</dbReference>
<dbReference type="AlphaFoldDB" id="A0A0D6JC64"/>
<dbReference type="KEGG" id="fiy:BN1229_v1_0895"/>
<dbReference type="EMBL" id="LN829119">
    <property type="protein sequence ID" value="CPR16628.1"/>
    <property type="molecule type" value="Genomic_DNA"/>
</dbReference>
<feature type="transmembrane region" description="Helical" evidence="1">
    <location>
        <begin position="20"/>
        <end position="38"/>
    </location>
</feature>
<protein>
    <recommendedName>
        <fullName evidence="4">DUF4337 domain-containing protein</fullName>
    </recommendedName>
</protein>
<evidence type="ECO:0000313" key="2">
    <source>
        <dbReference type="EMBL" id="CPR16628.1"/>
    </source>
</evidence>
<name>A0A0D6JC64_9HYPH</name>
<dbReference type="RefSeq" id="WP_046476887.1">
    <property type="nucleotide sequence ID" value="NZ_LN829118.1"/>
</dbReference>
<proteinExistence type="predicted"/>
<gene>
    <name evidence="2" type="ORF">YBN1229_v1_0895</name>
</gene>
<sequence>MDEVVGAVDDARPSHRDRWIGVYIGVLAVVLAIAAMGGDNAAKTATIKNIEASNTWAFFQAKNLRRQIVRTQIENLELTLLASPGLDDASKAQLMARMAEHKASDSKLTTDPTSGEGLDELFVKGKVLEQERDRAMAQDPYFDYGQALLQIAIVLASIAIISGGNALLGLSGVLGIAGALLTINGFTLAVSIPGLS</sequence>
<evidence type="ECO:0000313" key="3">
    <source>
        <dbReference type="Proteomes" id="UP000033187"/>
    </source>
</evidence>
<evidence type="ECO:0000256" key="1">
    <source>
        <dbReference type="SAM" id="Phobius"/>
    </source>
</evidence>
<dbReference type="OrthoDB" id="7992954at2"/>
<dbReference type="KEGG" id="fil:BN1229_v1_0890"/>
<feature type="transmembrane region" description="Helical" evidence="1">
    <location>
        <begin position="141"/>
        <end position="161"/>
    </location>
</feature>
<reference evidence="3" key="1">
    <citation type="submission" date="2015-02" db="EMBL/GenBank/DDBJ databases">
        <authorList>
            <person name="Chooi Y.-H."/>
        </authorList>
    </citation>
    <scope>NUCLEOTIDE SEQUENCE [LARGE SCALE GENOMIC DNA]</scope>
    <source>
        <strain evidence="3">strain Y</strain>
    </source>
</reference>
<keyword evidence="3" id="KW-1185">Reference proteome</keyword>
<feature type="transmembrane region" description="Helical" evidence="1">
    <location>
        <begin position="167"/>
        <end position="190"/>
    </location>
</feature>
<accession>A0A0D6JC64</accession>